<dbReference type="Pfam" id="PF04239">
    <property type="entry name" value="DUF421"/>
    <property type="match status" value="1"/>
</dbReference>
<dbReference type="GO" id="GO:0005886">
    <property type="term" value="C:plasma membrane"/>
    <property type="evidence" value="ECO:0007669"/>
    <property type="project" value="UniProtKB-SubCell"/>
</dbReference>
<evidence type="ECO:0000256" key="5">
    <source>
        <dbReference type="ARBA" id="ARBA00022989"/>
    </source>
</evidence>
<evidence type="ECO:0000256" key="2">
    <source>
        <dbReference type="ARBA" id="ARBA00006448"/>
    </source>
</evidence>
<evidence type="ECO:0000256" key="3">
    <source>
        <dbReference type="ARBA" id="ARBA00022475"/>
    </source>
</evidence>
<evidence type="ECO:0000313" key="10">
    <source>
        <dbReference type="Proteomes" id="UP000198571"/>
    </source>
</evidence>
<dbReference type="PANTHER" id="PTHR34582:SF2">
    <property type="entry name" value="UPF0702 TRANSMEMBRANE PROTEIN YDFR"/>
    <property type="match status" value="1"/>
</dbReference>
<dbReference type="Gene3D" id="3.30.240.20">
    <property type="entry name" value="bsu07140 like domains"/>
    <property type="match status" value="1"/>
</dbReference>
<evidence type="ECO:0000256" key="1">
    <source>
        <dbReference type="ARBA" id="ARBA00004651"/>
    </source>
</evidence>
<dbReference type="OrthoDB" id="1796697at2"/>
<feature type="transmembrane region" description="Helical" evidence="7">
    <location>
        <begin position="6"/>
        <end position="24"/>
    </location>
</feature>
<dbReference type="AlphaFoldDB" id="A0A1H9QBG0"/>
<dbReference type="InterPro" id="IPR007353">
    <property type="entry name" value="DUF421"/>
</dbReference>
<name>A0A1H9QBG0_9BACI</name>
<comment type="subcellular location">
    <subcellularLocation>
        <location evidence="1">Cell membrane</location>
        <topology evidence="1">Multi-pass membrane protein</topology>
    </subcellularLocation>
</comment>
<gene>
    <name evidence="9" type="ORF">SAMN05518684_102131</name>
</gene>
<keyword evidence="10" id="KW-1185">Reference proteome</keyword>
<sequence>MDLEWVWKAVLIVLAGSVILRLAGRKSISQMTVAQTVLMISIGTILIQPVSEQNIWVTFLIAALLVSTLLAIEYIQMKADFMERFFSGHAIVVIENGQVKKENLKKLRLPVDKLEMRLRQNNVQRIEDVQWATMETNGEIGYTLKPGLRYATEQDIQAIIDLIELKLPYPHVNKQVVQPDNPGNIFQEVNEGTHAKNVPEDMN</sequence>
<evidence type="ECO:0000256" key="6">
    <source>
        <dbReference type="ARBA" id="ARBA00023136"/>
    </source>
</evidence>
<dbReference type="STRING" id="1601833.SAMN05518684_102131"/>
<proteinExistence type="inferred from homology"/>
<evidence type="ECO:0000313" key="9">
    <source>
        <dbReference type="EMBL" id="SER57767.1"/>
    </source>
</evidence>
<feature type="transmembrane region" description="Helical" evidence="7">
    <location>
        <begin position="55"/>
        <end position="75"/>
    </location>
</feature>
<evidence type="ECO:0000256" key="7">
    <source>
        <dbReference type="SAM" id="Phobius"/>
    </source>
</evidence>
<dbReference type="RefSeq" id="WP_093047466.1">
    <property type="nucleotide sequence ID" value="NZ_FOGT01000002.1"/>
</dbReference>
<accession>A0A1H9QBG0</accession>
<feature type="transmembrane region" description="Helical" evidence="7">
    <location>
        <begin position="31"/>
        <end position="49"/>
    </location>
</feature>
<comment type="similarity">
    <text evidence="2">Belongs to the UPF0702 family.</text>
</comment>
<keyword evidence="3" id="KW-1003">Cell membrane</keyword>
<keyword evidence="6 7" id="KW-0472">Membrane</keyword>
<reference evidence="10" key="1">
    <citation type="submission" date="2016-10" db="EMBL/GenBank/DDBJ databases">
        <authorList>
            <person name="Varghese N."/>
            <person name="Submissions S."/>
        </authorList>
    </citation>
    <scope>NUCLEOTIDE SEQUENCE [LARGE SCALE GENOMIC DNA]</scope>
    <source>
        <strain evidence="10">S9</strain>
    </source>
</reference>
<dbReference type="Proteomes" id="UP000198571">
    <property type="component" value="Unassembled WGS sequence"/>
</dbReference>
<organism evidence="9 10">
    <name type="scientific">Salipaludibacillus aurantiacus</name>
    <dbReference type="NCBI Taxonomy" id="1601833"/>
    <lineage>
        <taxon>Bacteria</taxon>
        <taxon>Bacillati</taxon>
        <taxon>Bacillota</taxon>
        <taxon>Bacilli</taxon>
        <taxon>Bacillales</taxon>
        <taxon>Bacillaceae</taxon>
    </lineage>
</organism>
<keyword evidence="5 7" id="KW-1133">Transmembrane helix</keyword>
<feature type="domain" description="YetF C-terminal" evidence="8">
    <location>
        <begin position="78"/>
        <end position="152"/>
    </location>
</feature>
<keyword evidence="4 7" id="KW-0812">Transmembrane</keyword>
<dbReference type="InterPro" id="IPR023090">
    <property type="entry name" value="UPF0702_alpha/beta_dom_sf"/>
</dbReference>
<dbReference type="EMBL" id="FOGT01000002">
    <property type="protein sequence ID" value="SER57767.1"/>
    <property type="molecule type" value="Genomic_DNA"/>
</dbReference>
<evidence type="ECO:0000259" key="8">
    <source>
        <dbReference type="Pfam" id="PF04239"/>
    </source>
</evidence>
<protein>
    <submittedName>
        <fullName evidence="9">Uncharacterized membrane protein YcaP, DUF421 family</fullName>
    </submittedName>
</protein>
<dbReference type="PANTHER" id="PTHR34582">
    <property type="entry name" value="UPF0702 TRANSMEMBRANE PROTEIN YCAP"/>
    <property type="match status" value="1"/>
</dbReference>
<evidence type="ECO:0000256" key="4">
    <source>
        <dbReference type="ARBA" id="ARBA00022692"/>
    </source>
</evidence>